<dbReference type="RefSeq" id="WP_281760125.1">
    <property type="nucleotide sequence ID" value="NZ_AP026709.1"/>
</dbReference>
<accession>A0ABM8B1Y7</accession>
<evidence type="ECO:0008006" key="4">
    <source>
        <dbReference type="Google" id="ProtNLM"/>
    </source>
</evidence>
<evidence type="ECO:0000256" key="1">
    <source>
        <dbReference type="SAM" id="Phobius"/>
    </source>
</evidence>
<reference evidence="2 3" key="1">
    <citation type="submission" date="2022-08" db="EMBL/GenBank/DDBJ databases">
        <title>Genome Sequence of the sulphate-reducing bacterium, Pseudodesulfovibrio sp. SYK.</title>
        <authorList>
            <person name="Kondo R."/>
            <person name="Kataoka T."/>
        </authorList>
    </citation>
    <scope>NUCLEOTIDE SEQUENCE [LARGE SCALE GENOMIC DNA]</scope>
    <source>
        <strain evidence="2 3">SYK</strain>
    </source>
</reference>
<keyword evidence="1" id="KW-0472">Membrane</keyword>
<protein>
    <recommendedName>
        <fullName evidence="4">DUF4760 domain-containing protein</fullName>
    </recommendedName>
</protein>
<name>A0ABM8B1Y7_9BACT</name>
<keyword evidence="3" id="KW-1185">Reference proteome</keyword>
<gene>
    <name evidence="2" type="ORF">SYK_19670</name>
</gene>
<keyword evidence="1" id="KW-1133">Transmembrane helix</keyword>
<organism evidence="2 3">
    <name type="scientific">Pseudodesulfovibrio nedwellii</name>
    <dbReference type="NCBI Taxonomy" id="2973072"/>
    <lineage>
        <taxon>Bacteria</taxon>
        <taxon>Pseudomonadati</taxon>
        <taxon>Thermodesulfobacteriota</taxon>
        <taxon>Desulfovibrionia</taxon>
        <taxon>Desulfovibrionales</taxon>
        <taxon>Desulfovibrionaceae</taxon>
    </lineage>
</organism>
<evidence type="ECO:0000313" key="2">
    <source>
        <dbReference type="EMBL" id="BDQ37607.1"/>
    </source>
</evidence>
<evidence type="ECO:0000313" key="3">
    <source>
        <dbReference type="Proteomes" id="UP001317742"/>
    </source>
</evidence>
<feature type="transmembrane region" description="Helical" evidence="1">
    <location>
        <begin position="6"/>
        <end position="24"/>
    </location>
</feature>
<keyword evidence="1" id="KW-0812">Transmembrane</keyword>
<proteinExistence type="predicted"/>
<dbReference type="EMBL" id="AP026709">
    <property type="protein sequence ID" value="BDQ37607.1"/>
    <property type="molecule type" value="Genomic_DNA"/>
</dbReference>
<dbReference type="Proteomes" id="UP001317742">
    <property type="component" value="Chromosome"/>
</dbReference>
<sequence length="150" mass="18020">MIDTQVWVVILSLTFLLYAIKWFISRKRSVKVYRISPQSLQRSKEVLMAVLPLIEDENDFPLDRSKIPYSKEDIKSAAKILAYYFWRKKRHDELQRIKNCFVSISRFQDSNQDLETQERTAARERKQLKRELDFYMTHSPFNATKSRKQP</sequence>